<keyword evidence="2" id="KW-1185">Reference proteome</keyword>
<sequence>MPFLSILDNNPSSDVVDTQHNAHRPHCALVSSDTCVCICVRIWLNVSDGDCSDRTHLHKVSLFFFGTAWVITLIELHPIPYVFVEDATSSKIFGRF</sequence>
<protein>
    <submittedName>
        <fullName evidence="1">Uncharacterized protein</fullName>
    </submittedName>
</protein>
<dbReference type="HOGENOM" id="CLU_2361568_0_0_1"/>
<organism evidence="2">
    <name type="scientific">Caenorhabditis brenneri</name>
    <name type="common">Nematode worm</name>
    <dbReference type="NCBI Taxonomy" id="135651"/>
    <lineage>
        <taxon>Eukaryota</taxon>
        <taxon>Metazoa</taxon>
        <taxon>Ecdysozoa</taxon>
        <taxon>Nematoda</taxon>
        <taxon>Chromadorea</taxon>
        <taxon>Rhabditida</taxon>
        <taxon>Rhabditina</taxon>
        <taxon>Rhabditomorpha</taxon>
        <taxon>Rhabditoidea</taxon>
        <taxon>Rhabditidae</taxon>
        <taxon>Peloderinae</taxon>
        <taxon>Caenorhabditis</taxon>
    </lineage>
</organism>
<dbReference type="InParanoid" id="G0MUK0"/>
<proteinExistence type="predicted"/>
<dbReference type="EMBL" id="GL379812">
    <property type="protein sequence ID" value="EGT44171.1"/>
    <property type="molecule type" value="Genomic_DNA"/>
</dbReference>
<accession>G0MUK0</accession>
<evidence type="ECO:0000313" key="2">
    <source>
        <dbReference type="Proteomes" id="UP000008068"/>
    </source>
</evidence>
<reference evidence="2" key="1">
    <citation type="submission" date="2011-07" db="EMBL/GenBank/DDBJ databases">
        <authorList>
            <consortium name="Caenorhabditis brenneri Sequencing and Analysis Consortium"/>
            <person name="Wilson R.K."/>
        </authorList>
    </citation>
    <scope>NUCLEOTIDE SEQUENCE [LARGE SCALE GENOMIC DNA]</scope>
    <source>
        <strain evidence="2">PB2801</strain>
    </source>
</reference>
<gene>
    <name evidence="1" type="ORF">CAEBREN_05320</name>
</gene>
<dbReference type="Proteomes" id="UP000008068">
    <property type="component" value="Unassembled WGS sequence"/>
</dbReference>
<evidence type="ECO:0000313" key="1">
    <source>
        <dbReference type="EMBL" id="EGT44171.1"/>
    </source>
</evidence>
<dbReference type="AlphaFoldDB" id="G0MUK0"/>
<name>G0MUK0_CAEBE</name>